<dbReference type="InParanoid" id="A0A0E1S080"/>
<proteinExistence type="predicted"/>
<accession>A0A0E1S080</accession>
<keyword evidence="3" id="KW-1185">Reference proteome</keyword>
<protein>
    <submittedName>
        <fullName evidence="2">Uncharacterized protein</fullName>
    </submittedName>
</protein>
<reference evidence="3" key="2">
    <citation type="journal article" date="2010" name="Genome Res.">
        <title>Population genomic sequencing of Coccidioides fungi reveals recent hybridization and transposon control.</title>
        <authorList>
            <person name="Neafsey D.E."/>
            <person name="Barker B.M."/>
            <person name="Sharpton T.J."/>
            <person name="Stajich J.E."/>
            <person name="Park D.J."/>
            <person name="Whiston E."/>
            <person name="Hung C.-Y."/>
            <person name="McMahan C."/>
            <person name="White J."/>
            <person name="Sykes S."/>
            <person name="Heiman D."/>
            <person name="Young S."/>
            <person name="Zeng Q."/>
            <person name="Abouelleil A."/>
            <person name="Aftuck L."/>
            <person name="Bessette D."/>
            <person name="Brown A."/>
            <person name="FitzGerald M."/>
            <person name="Lui A."/>
            <person name="Macdonald J.P."/>
            <person name="Priest M."/>
            <person name="Orbach M.J."/>
            <person name="Galgiani J.N."/>
            <person name="Kirkland T.N."/>
            <person name="Cole G.T."/>
            <person name="Birren B.W."/>
            <person name="Henn M.R."/>
            <person name="Taylor J.W."/>
            <person name="Rounsley S.D."/>
        </authorList>
    </citation>
    <scope>GENOME REANNOTATION</scope>
    <source>
        <strain evidence="3">RS</strain>
    </source>
</reference>
<organism evidence="2 3">
    <name type="scientific">Coccidioides immitis (strain RS)</name>
    <name type="common">Valley fever fungus</name>
    <dbReference type="NCBI Taxonomy" id="246410"/>
    <lineage>
        <taxon>Eukaryota</taxon>
        <taxon>Fungi</taxon>
        <taxon>Dikarya</taxon>
        <taxon>Ascomycota</taxon>
        <taxon>Pezizomycotina</taxon>
        <taxon>Eurotiomycetes</taxon>
        <taxon>Eurotiomycetidae</taxon>
        <taxon>Onygenales</taxon>
        <taxon>Onygenaceae</taxon>
        <taxon>Coccidioides</taxon>
    </lineage>
</organism>
<dbReference type="RefSeq" id="XP_001247409.1">
    <property type="nucleotide sequence ID" value="XM_001247408.1"/>
</dbReference>
<dbReference type="Proteomes" id="UP000001261">
    <property type="component" value="Unassembled WGS sequence"/>
</dbReference>
<feature type="compositionally biased region" description="Polar residues" evidence="1">
    <location>
        <begin position="174"/>
        <end position="191"/>
    </location>
</feature>
<dbReference type="EMBL" id="GG704911">
    <property type="protein sequence ID" value="EAS35826.1"/>
    <property type="molecule type" value="Genomic_DNA"/>
</dbReference>
<evidence type="ECO:0000313" key="2">
    <source>
        <dbReference type="EMBL" id="EAS35826.1"/>
    </source>
</evidence>
<name>A0A0E1S080_COCIM</name>
<evidence type="ECO:0000313" key="3">
    <source>
        <dbReference type="Proteomes" id="UP000001261"/>
    </source>
</evidence>
<dbReference type="OMA" id="CEDAPIR"/>
<dbReference type="AlphaFoldDB" id="A0A0E1S080"/>
<dbReference type="KEGG" id="cim:CIMG_01180"/>
<evidence type="ECO:0000256" key="1">
    <source>
        <dbReference type="SAM" id="MobiDB-lite"/>
    </source>
</evidence>
<gene>
    <name evidence="2" type="ORF">CIMG_01180</name>
</gene>
<reference evidence="3" key="1">
    <citation type="journal article" date="2009" name="Genome Res.">
        <title>Comparative genomic analyses of the human fungal pathogens Coccidioides and their relatives.</title>
        <authorList>
            <person name="Sharpton T.J."/>
            <person name="Stajich J.E."/>
            <person name="Rounsley S.D."/>
            <person name="Gardner M.J."/>
            <person name="Wortman J.R."/>
            <person name="Jordar V.S."/>
            <person name="Maiti R."/>
            <person name="Kodira C.D."/>
            <person name="Neafsey D.E."/>
            <person name="Zeng Q."/>
            <person name="Hung C.-Y."/>
            <person name="McMahan C."/>
            <person name="Muszewska A."/>
            <person name="Grynberg M."/>
            <person name="Mandel M.A."/>
            <person name="Kellner E.M."/>
            <person name="Barker B.M."/>
            <person name="Galgiani J.N."/>
            <person name="Orbach M.J."/>
            <person name="Kirkland T.N."/>
            <person name="Cole G.T."/>
            <person name="Henn M.R."/>
            <person name="Birren B.W."/>
            <person name="Taylor J.W."/>
        </authorList>
    </citation>
    <scope>NUCLEOTIDE SEQUENCE [LARGE SCALE GENOMIC DNA]</scope>
    <source>
        <strain evidence="3">RS</strain>
    </source>
</reference>
<sequence>MGVMLQMMQRATLCFVLETGLVKPSRTRIIRCWHPSEPTILAFGQPPCRTNGSATTQSCFLFRLRAYKLCEDAPIRTAEFTLLLRVFVAWNLHGALNYGVPKITSSDDHSRCGSHSPNAVQTSETCAVQEYNGIQPTFHSAEFCSNRSILDPPAMILSAALLQKSGARRRRHCSQPQTSNRLDSASTAVIP</sequence>
<dbReference type="GeneID" id="4565521"/>
<feature type="region of interest" description="Disordered" evidence="1">
    <location>
        <begin position="167"/>
        <end position="191"/>
    </location>
</feature>
<dbReference type="VEuPathDB" id="FungiDB:CIMG_01180"/>